<dbReference type="AlphaFoldDB" id="A0A0A1DPS8"/>
<dbReference type="STRING" id="2045.KR76_26145"/>
<dbReference type="InterPro" id="IPR013225">
    <property type="entry name" value="PaaX_C"/>
</dbReference>
<dbReference type="RefSeq" id="WP_038682534.1">
    <property type="nucleotide sequence ID" value="NZ_BJMC01000021.1"/>
</dbReference>
<accession>A0A0A1DPS8</accession>
<protein>
    <submittedName>
        <fullName evidence="1">Phenylacetic acid degradation operon negative regulatory protein PaaX</fullName>
    </submittedName>
</protein>
<dbReference type="GO" id="GO:0006351">
    <property type="term" value="P:DNA-templated transcription"/>
    <property type="evidence" value="ECO:0007669"/>
    <property type="project" value="TreeGrafter"/>
</dbReference>
<dbReference type="Pfam" id="PF07848">
    <property type="entry name" value="PaaX"/>
    <property type="match status" value="1"/>
</dbReference>
<dbReference type="Gene3D" id="3.30.70.2650">
    <property type="match status" value="1"/>
</dbReference>
<dbReference type="KEGG" id="psim:KR76_26145"/>
<dbReference type="GeneID" id="96612227"/>
<dbReference type="InterPro" id="IPR036388">
    <property type="entry name" value="WH-like_DNA-bd_sf"/>
</dbReference>
<dbReference type="Pfam" id="PF20803">
    <property type="entry name" value="PaaX_M"/>
    <property type="match status" value="1"/>
</dbReference>
<dbReference type="PANTHER" id="PTHR30319">
    <property type="entry name" value="PHENYLACETIC ACID REGULATOR-RELATED TRANSCRIPTIONAL REPRESSOR"/>
    <property type="match status" value="1"/>
</dbReference>
<keyword evidence="2" id="KW-1185">Reference proteome</keyword>
<dbReference type="InterPro" id="IPR048846">
    <property type="entry name" value="PaaX-like_central"/>
</dbReference>
<dbReference type="HOGENOM" id="CLU_1137120_0_0_11"/>
<dbReference type="PANTHER" id="PTHR30319:SF1">
    <property type="entry name" value="TRANSCRIPTIONAL REPRESSOR PAAX"/>
    <property type="match status" value="1"/>
</dbReference>
<dbReference type="Gene3D" id="1.20.58.1460">
    <property type="match status" value="1"/>
</dbReference>
<dbReference type="Gene3D" id="1.10.10.10">
    <property type="entry name" value="Winged helix-like DNA-binding domain superfamily/Winged helix DNA-binding domain"/>
    <property type="match status" value="1"/>
</dbReference>
<reference evidence="1 2" key="1">
    <citation type="journal article" date="2015" name="Genome Announc.">
        <title>Complete Genome Sequence of Steroid-Transforming Nocardioides simplex VKM Ac-2033D.</title>
        <authorList>
            <person name="Shtratnikova V.Y."/>
            <person name="Schelkunov M.I."/>
            <person name="Pekov Y.A."/>
            <person name="Fokina V.V."/>
            <person name="Logacheva M.D."/>
            <person name="Sokolov S.L."/>
            <person name="Bragin E.Y."/>
            <person name="Ashapkin V.V."/>
            <person name="Donova M.V."/>
        </authorList>
    </citation>
    <scope>NUCLEOTIDE SEQUENCE [LARGE SCALE GENOMIC DNA]</scope>
    <source>
        <strain evidence="1 2">VKM Ac-2033D</strain>
    </source>
</reference>
<dbReference type="eggNOG" id="COG3327">
    <property type="taxonomic scope" value="Bacteria"/>
</dbReference>
<dbReference type="Proteomes" id="UP000030300">
    <property type="component" value="Chromosome"/>
</dbReference>
<evidence type="ECO:0000313" key="1">
    <source>
        <dbReference type="EMBL" id="AIY19384.1"/>
    </source>
</evidence>
<sequence>MEDLAPLSARSVMLSLLLGSHPDRMSAAELVRAGEHFGIPAATARVALTRAVAAGDLERDAGDYVLGARLAARQRRQDEAVLDAETGWDGGWEMAVVVVAGRTGAERAALRDRLASYRLAELREGVWTRPANLRRAREYADDEVLSTFRVTPDEDPVALAARLWDLGAWAAEGRALLARLAATPEPAARLAVAAHVVRHLAADPLLPAALLPAGWPAGEMRTAYAGYQDELRSLSVGVR</sequence>
<dbReference type="EMBL" id="CP009896">
    <property type="protein sequence ID" value="AIY19384.1"/>
    <property type="molecule type" value="Genomic_DNA"/>
</dbReference>
<gene>
    <name evidence="1" type="ORF">KR76_26145</name>
</gene>
<name>A0A0A1DPS8_NOCSI</name>
<proteinExistence type="predicted"/>
<dbReference type="Pfam" id="PF08223">
    <property type="entry name" value="PaaX_C"/>
    <property type="match status" value="1"/>
</dbReference>
<organism evidence="1 2">
    <name type="scientific">Nocardioides simplex</name>
    <name type="common">Arthrobacter simplex</name>
    <dbReference type="NCBI Taxonomy" id="2045"/>
    <lineage>
        <taxon>Bacteria</taxon>
        <taxon>Bacillati</taxon>
        <taxon>Actinomycetota</taxon>
        <taxon>Actinomycetes</taxon>
        <taxon>Propionibacteriales</taxon>
        <taxon>Nocardioidaceae</taxon>
        <taxon>Pimelobacter</taxon>
    </lineage>
</organism>
<dbReference type="InterPro" id="IPR012906">
    <property type="entry name" value="PaaX-like_N"/>
</dbReference>
<evidence type="ECO:0000313" key="2">
    <source>
        <dbReference type="Proteomes" id="UP000030300"/>
    </source>
</evidence>